<keyword evidence="9" id="KW-1185">Reference proteome</keyword>
<dbReference type="InterPro" id="IPR020846">
    <property type="entry name" value="MFS_dom"/>
</dbReference>
<feature type="transmembrane region" description="Helical" evidence="6">
    <location>
        <begin position="240"/>
        <end position="262"/>
    </location>
</feature>
<keyword evidence="4 6" id="KW-1133">Transmembrane helix</keyword>
<dbReference type="PANTHER" id="PTHR23506">
    <property type="entry name" value="GH10249P"/>
    <property type="match status" value="1"/>
</dbReference>
<evidence type="ECO:0000256" key="4">
    <source>
        <dbReference type="ARBA" id="ARBA00022989"/>
    </source>
</evidence>
<organism evidence="8 9">
    <name type="scientific">Blepharisma stoltei</name>
    <dbReference type="NCBI Taxonomy" id="1481888"/>
    <lineage>
        <taxon>Eukaryota</taxon>
        <taxon>Sar</taxon>
        <taxon>Alveolata</taxon>
        <taxon>Ciliophora</taxon>
        <taxon>Postciliodesmatophora</taxon>
        <taxon>Heterotrichea</taxon>
        <taxon>Heterotrichida</taxon>
        <taxon>Blepharismidae</taxon>
        <taxon>Blepharisma</taxon>
    </lineage>
</organism>
<keyword evidence="5 6" id="KW-0472">Membrane</keyword>
<feature type="domain" description="Major facilitator superfamily (MFS) profile" evidence="7">
    <location>
        <begin position="1"/>
        <end position="397"/>
    </location>
</feature>
<feature type="transmembrane region" description="Helical" evidence="6">
    <location>
        <begin position="133"/>
        <end position="155"/>
    </location>
</feature>
<feature type="transmembrane region" description="Helical" evidence="6">
    <location>
        <begin position="161"/>
        <end position="183"/>
    </location>
</feature>
<evidence type="ECO:0000256" key="5">
    <source>
        <dbReference type="ARBA" id="ARBA00023136"/>
    </source>
</evidence>
<dbReference type="PANTHER" id="PTHR23506:SF26">
    <property type="entry name" value="MFS-TYPE TRANSPORTER SLC18B1"/>
    <property type="match status" value="1"/>
</dbReference>
<evidence type="ECO:0000256" key="2">
    <source>
        <dbReference type="ARBA" id="ARBA00022448"/>
    </source>
</evidence>
<dbReference type="Proteomes" id="UP001162131">
    <property type="component" value="Unassembled WGS sequence"/>
</dbReference>
<evidence type="ECO:0000313" key="8">
    <source>
        <dbReference type="EMBL" id="CAG9323235.1"/>
    </source>
</evidence>
<dbReference type="AlphaFoldDB" id="A0AAU9JGJ9"/>
<keyword evidence="3 6" id="KW-0812">Transmembrane</keyword>
<dbReference type="GO" id="GO:0022857">
    <property type="term" value="F:transmembrane transporter activity"/>
    <property type="evidence" value="ECO:0007669"/>
    <property type="project" value="InterPro"/>
</dbReference>
<evidence type="ECO:0000256" key="6">
    <source>
        <dbReference type="SAM" id="Phobius"/>
    </source>
</evidence>
<proteinExistence type="predicted"/>
<feature type="transmembrane region" description="Helical" evidence="6">
    <location>
        <begin position="70"/>
        <end position="91"/>
    </location>
</feature>
<comment type="caution">
    <text evidence="8">The sequence shown here is derived from an EMBL/GenBank/DDBJ whole genome shotgun (WGS) entry which is preliminary data.</text>
</comment>
<feature type="transmembrane region" description="Helical" evidence="6">
    <location>
        <begin position="39"/>
        <end position="58"/>
    </location>
</feature>
<feature type="transmembrane region" description="Helical" evidence="6">
    <location>
        <begin position="204"/>
        <end position="228"/>
    </location>
</feature>
<protein>
    <recommendedName>
        <fullName evidence="7">Major facilitator superfamily (MFS) profile domain-containing protein</fullName>
    </recommendedName>
</protein>
<dbReference type="Gene3D" id="1.20.1250.20">
    <property type="entry name" value="MFS general substrate transporter like domains"/>
    <property type="match status" value="1"/>
</dbReference>
<feature type="transmembrane region" description="Helical" evidence="6">
    <location>
        <begin position="269"/>
        <end position="286"/>
    </location>
</feature>
<feature type="transmembrane region" description="Helical" evidence="6">
    <location>
        <begin position="97"/>
        <end position="126"/>
    </location>
</feature>
<dbReference type="InterPro" id="IPR050930">
    <property type="entry name" value="MFS_Vesicular_Transporter"/>
</dbReference>
<dbReference type="GO" id="GO:0016020">
    <property type="term" value="C:membrane"/>
    <property type="evidence" value="ECO:0007669"/>
    <property type="project" value="UniProtKB-SubCell"/>
</dbReference>
<dbReference type="PROSITE" id="PS50850">
    <property type="entry name" value="MFS"/>
    <property type="match status" value="1"/>
</dbReference>
<dbReference type="InterPro" id="IPR036259">
    <property type="entry name" value="MFS_trans_sf"/>
</dbReference>
<feature type="transmembrane region" description="Helical" evidence="6">
    <location>
        <begin position="298"/>
        <end position="321"/>
    </location>
</feature>
<sequence length="419" mass="45909">MDFALIALVLTEVLSCSVYSILAPFFPSEANSKGIGSSLVGVIFSGYPIAASISSLIFAKFISKIGRRKLLVFGCACEGFAMLTFGFVPYINRQLFIIISTIARFGQGLGAGANTTATFAIVAVTYPDRMESVIGLVQSTAGIGFLVGPLIGSALYSIGGFSFLFFTYGIIFLIFVPVIYTMLPRDAEYNKNRDEIQLSELAKIPTVIYNGIVQIISIMSLSFLYPTLTNHLASFGVSTAWTGVIFSLPSGAYALAAVVLSYIKWEKKLIMSIGLFFISMANFHVGPWEYLFYLPQKLWIVVMAGAFLGFGLGLSNLPVLPDMVENSVKVLRQYTEAQISDSLSGLLCFAIFFGEICGPPLSGFLAESMDFGNAEAIMGFAVLFYLIIYVIFRKKQNSLKRDNLKEMFFEHEMISTTIN</sequence>
<comment type="subcellular location">
    <subcellularLocation>
        <location evidence="1">Membrane</location>
        <topology evidence="1">Multi-pass membrane protein</topology>
    </subcellularLocation>
</comment>
<feature type="transmembrane region" description="Helical" evidence="6">
    <location>
        <begin position="374"/>
        <end position="392"/>
    </location>
</feature>
<feature type="transmembrane region" description="Helical" evidence="6">
    <location>
        <begin position="342"/>
        <end position="362"/>
    </location>
</feature>
<evidence type="ECO:0000313" key="9">
    <source>
        <dbReference type="Proteomes" id="UP001162131"/>
    </source>
</evidence>
<name>A0AAU9JGJ9_9CILI</name>
<keyword evidence="2" id="KW-0813">Transport</keyword>
<evidence type="ECO:0000256" key="3">
    <source>
        <dbReference type="ARBA" id="ARBA00022692"/>
    </source>
</evidence>
<dbReference type="InterPro" id="IPR011701">
    <property type="entry name" value="MFS"/>
</dbReference>
<dbReference type="EMBL" id="CAJZBQ010000033">
    <property type="protein sequence ID" value="CAG9323235.1"/>
    <property type="molecule type" value="Genomic_DNA"/>
</dbReference>
<evidence type="ECO:0000256" key="1">
    <source>
        <dbReference type="ARBA" id="ARBA00004141"/>
    </source>
</evidence>
<reference evidence="8" key="1">
    <citation type="submission" date="2021-09" db="EMBL/GenBank/DDBJ databases">
        <authorList>
            <consortium name="AG Swart"/>
            <person name="Singh M."/>
            <person name="Singh A."/>
            <person name="Seah K."/>
            <person name="Emmerich C."/>
        </authorList>
    </citation>
    <scope>NUCLEOTIDE SEQUENCE</scope>
    <source>
        <strain evidence="8">ATCC30299</strain>
    </source>
</reference>
<evidence type="ECO:0000259" key="7">
    <source>
        <dbReference type="PROSITE" id="PS50850"/>
    </source>
</evidence>
<accession>A0AAU9JGJ9</accession>
<dbReference type="Pfam" id="PF07690">
    <property type="entry name" value="MFS_1"/>
    <property type="match status" value="2"/>
</dbReference>
<dbReference type="SUPFAM" id="SSF103473">
    <property type="entry name" value="MFS general substrate transporter"/>
    <property type="match status" value="1"/>
</dbReference>
<gene>
    <name evidence="8" type="ORF">BSTOLATCC_MIC33136</name>
</gene>